<comment type="caution">
    <text evidence="1">The sequence shown here is derived from an EMBL/GenBank/DDBJ whole genome shotgun (WGS) entry which is preliminary data.</text>
</comment>
<organism evidence="1 2">
    <name type="scientific">Pseudomonas fungipugnans</name>
    <dbReference type="NCBI Taxonomy" id="3024217"/>
    <lineage>
        <taxon>Bacteria</taxon>
        <taxon>Pseudomonadati</taxon>
        <taxon>Pseudomonadota</taxon>
        <taxon>Gammaproteobacteria</taxon>
        <taxon>Pseudomonadales</taxon>
        <taxon>Pseudomonadaceae</taxon>
        <taxon>Pseudomonas</taxon>
    </lineage>
</organism>
<keyword evidence="2" id="KW-1185">Reference proteome</keyword>
<name>A0ABT6QRH3_9PSED</name>
<accession>A0ABT6QRH3</accession>
<protein>
    <submittedName>
        <fullName evidence="1">Uncharacterized protein</fullName>
    </submittedName>
</protein>
<proteinExistence type="predicted"/>
<reference evidence="1 2" key="1">
    <citation type="submission" date="2023-02" db="EMBL/GenBank/DDBJ databases">
        <title>Pseudomonas chrutzelriedensis sp. nov., a potently antifungal strain isolated from moss.</title>
        <authorList>
            <person name="Schnyder A."/>
            <person name="Kalawong R."/>
            <person name="Eberl L."/>
            <person name="Agnoli K."/>
        </authorList>
    </citation>
    <scope>NUCLEOTIDE SEQUENCE [LARGE SCALE GENOMIC DNA]</scope>
    <source>
        <strain evidence="1 2">681</strain>
    </source>
</reference>
<evidence type="ECO:0000313" key="2">
    <source>
        <dbReference type="Proteomes" id="UP001159100"/>
    </source>
</evidence>
<dbReference type="RefSeq" id="WP_282316072.1">
    <property type="nucleotide sequence ID" value="NZ_JARBWL010000002.1"/>
</dbReference>
<gene>
    <name evidence="1" type="ORF">POF45_15415</name>
</gene>
<dbReference type="EMBL" id="JARBWL010000002">
    <property type="protein sequence ID" value="MDI2592802.1"/>
    <property type="molecule type" value="Genomic_DNA"/>
</dbReference>
<dbReference type="Proteomes" id="UP001159100">
    <property type="component" value="Unassembled WGS sequence"/>
</dbReference>
<evidence type="ECO:0000313" key="1">
    <source>
        <dbReference type="EMBL" id="MDI2592802.1"/>
    </source>
</evidence>
<sequence length="142" mass="16595">MRFKPLFLVLCAIPLSAGLAFYIFVDGLSQRRPDIIELSASRQYILERVPLRVFFSEGELAYLRMTDLDEPKFIYRSPLYPIGQLDMSFVTIPGKISSSTVDFNTEKKYFVFRADQWKEHWLNRFVSNTPYSIEPPVESKNK</sequence>